<dbReference type="Gene3D" id="3.40.50.720">
    <property type="entry name" value="NAD(P)-binding Rossmann-like Domain"/>
    <property type="match status" value="1"/>
</dbReference>
<dbReference type="InterPro" id="IPR001509">
    <property type="entry name" value="Epimerase_deHydtase"/>
</dbReference>
<dbReference type="RefSeq" id="WP_201945326.1">
    <property type="nucleotide sequence ID" value="NZ_JAERRJ010000003.1"/>
</dbReference>
<sequence>MRVLLAGATGAIGRPLTRALIANGHEVLAVARRAETAQAATALGAEVVRADAMDRDGLLRALDGLRADAVIHELTALTAPKRTLDENDPSTLLRTRGTANLLAAAEILGAGRFLTQSMALGYGYTDHGDRVRDESDPFAVRNGNVADFVIDGLRSTEEQAFAAGHVDGIALRYGLFYGPGTWFDATPGSRPTPVPWNGGGLVPWIHVADAAAATVAALERGSGGQAYNIVDDRPARWGEVAAAARGGRAVRLPGRALRLMVPYFGPLMVDTVLRVSNTRARRELGWTPGYPSYREGLAAARP</sequence>
<evidence type="ECO:0000313" key="3">
    <source>
        <dbReference type="Proteomes" id="UP000602198"/>
    </source>
</evidence>
<dbReference type="InterPro" id="IPR051783">
    <property type="entry name" value="NAD(P)-dependent_oxidoreduct"/>
</dbReference>
<dbReference type="Pfam" id="PF01370">
    <property type="entry name" value="Epimerase"/>
    <property type="match status" value="1"/>
</dbReference>
<feature type="domain" description="NAD-dependent epimerase/dehydratase" evidence="1">
    <location>
        <begin position="3"/>
        <end position="229"/>
    </location>
</feature>
<comment type="caution">
    <text evidence="2">The sequence shown here is derived from an EMBL/GenBank/DDBJ whole genome shotgun (WGS) entry which is preliminary data.</text>
</comment>
<organism evidence="2 3">
    <name type="scientific">Nocardia acididurans</name>
    <dbReference type="NCBI Taxonomy" id="2802282"/>
    <lineage>
        <taxon>Bacteria</taxon>
        <taxon>Bacillati</taxon>
        <taxon>Actinomycetota</taxon>
        <taxon>Actinomycetes</taxon>
        <taxon>Mycobacteriales</taxon>
        <taxon>Nocardiaceae</taxon>
        <taxon>Nocardia</taxon>
    </lineage>
</organism>
<name>A0ABS1M1P5_9NOCA</name>
<dbReference type="PANTHER" id="PTHR48079:SF6">
    <property type="entry name" value="NAD(P)-BINDING DOMAIN-CONTAINING PROTEIN-RELATED"/>
    <property type="match status" value="1"/>
</dbReference>
<reference evidence="2 3" key="1">
    <citation type="submission" date="2021-01" db="EMBL/GenBank/DDBJ databases">
        <title>WGS of actinomycetes isolated from Thailand.</title>
        <authorList>
            <person name="Thawai C."/>
        </authorList>
    </citation>
    <scope>NUCLEOTIDE SEQUENCE [LARGE SCALE GENOMIC DNA]</scope>
    <source>
        <strain evidence="2 3">LPG 2</strain>
    </source>
</reference>
<proteinExistence type="predicted"/>
<dbReference type="InterPro" id="IPR036291">
    <property type="entry name" value="NAD(P)-bd_dom_sf"/>
</dbReference>
<evidence type="ECO:0000313" key="2">
    <source>
        <dbReference type="EMBL" id="MBL1074444.1"/>
    </source>
</evidence>
<dbReference type="Proteomes" id="UP000602198">
    <property type="component" value="Unassembled WGS sequence"/>
</dbReference>
<keyword evidence="3" id="KW-1185">Reference proteome</keyword>
<evidence type="ECO:0000259" key="1">
    <source>
        <dbReference type="Pfam" id="PF01370"/>
    </source>
</evidence>
<dbReference type="EMBL" id="JAERRJ010000003">
    <property type="protein sequence ID" value="MBL1074444.1"/>
    <property type="molecule type" value="Genomic_DNA"/>
</dbReference>
<dbReference type="SUPFAM" id="SSF51735">
    <property type="entry name" value="NAD(P)-binding Rossmann-fold domains"/>
    <property type="match status" value="1"/>
</dbReference>
<gene>
    <name evidence="2" type="ORF">JK358_08545</name>
</gene>
<protein>
    <submittedName>
        <fullName evidence="2">NAD(P)-dependent oxidoreductase</fullName>
    </submittedName>
</protein>
<dbReference type="PANTHER" id="PTHR48079">
    <property type="entry name" value="PROTEIN YEEZ"/>
    <property type="match status" value="1"/>
</dbReference>
<accession>A0ABS1M1P5</accession>